<dbReference type="PANTHER" id="PTHR43104">
    <property type="entry name" value="L-2-HYDROXYGLUTARATE DEHYDROGENASE, MITOCHONDRIAL"/>
    <property type="match status" value="1"/>
</dbReference>
<feature type="domain" description="FAD dependent oxidoreductase" evidence="10">
    <location>
        <begin position="760"/>
        <end position="1147"/>
    </location>
</feature>
<evidence type="ECO:0000256" key="9">
    <source>
        <dbReference type="SAM" id="MobiDB-lite"/>
    </source>
</evidence>
<comment type="caution">
    <text evidence="12">The sequence shown here is derived from an EMBL/GenBank/DDBJ whole genome shotgun (WGS) entry which is preliminary data.</text>
</comment>
<evidence type="ECO:0000256" key="5">
    <source>
        <dbReference type="ARBA" id="ARBA00036066"/>
    </source>
</evidence>
<keyword evidence="2" id="KW-0285">Flavoprotein</keyword>
<dbReference type="SUPFAM" id="SSF50978">
    <property type="entry name" value="WD40 repeat-like"/>
    <property type="match status" value="1"/>
</dbReference>
<dbReference type="InterPro" id="IPR036322">
    <property type="entry name" value="WD40_repeat_dom_sf"/>
</dbReference>
<dbReference type="Gene3D" id="3.50.50.60">
    <property type="entry name" value="FAD/NAD(P)-binding domain"/>
    <property type="match status" value="1"/>
</dbReference>
<dbReference type="Gene3D" id="3.30.9.10">
    <property type="entry name" value="D-Amino Acid Oxidase, subunit A, domain 2"/>
    <property type="match status" value="1"/>
</dbReference>
<comment type="catalytic activity">
    <reaction evidence="5">
        <text>(S)-2-hydroxyglutarate + A = 2-oxoglutarate + AH2</text>
        <dbReference type="Rhea" id="RHEA:21252"/>
        <dbReference type="ChEBI" id="CHEBI:13193"/>
        <dbReference type="ChEBI" id="CHEBI:16782"/>
        <dbReference type="ChEBI" id="CHEBI:16810"/>
        <dbReference type="ChEBI" id="CHEBI:17499"/>
        <dbReference type="EC" id="1.1.99.2"/>
    </reaction>
</comment>
<evidence type="ECO:0000256" key="1">
    <source>
        <dbReference type="ARBA" id="ARBA00001974"/>
    </source>
</evidence>
<dbReference type="Proteomes" id="UP000319160">
    <property type="component" value="Unassembled WGS sequence"/>
</dbReference>
<name>A0A553HIY8_9PEZI</name>
<sequence length="1153" mass="126564">MAVGDEASLRPTDHLLLQEGRKHYRTQISPMHWQLRSLISADRDGIVYFPAGIHNTHITRLDTRTRECETIKVISFEPRCLVASGRWICCGGENGEFAVIRESASSADATDTLTPAGASVAAAAALASASEHALDRDPTLAAEPSIAELRRDMLSIVEQMSGSVKTWSASNHKYGTQRVNCITIWQPPKPPSDPLRPGRYTSPVAVLANNDKTVTVVSLDDDEAIDELQYPDCVNRGVISPDGSLLVAICDDPFLYVHVRCAPNGKRGGSYEWVQLPRIRLKDQSIRDISDCRGSFAASFSHSGRYLAVGTQYGTISIFDVVAFADPTRDPLVTYFSSSRAPTDCGAVRDMAFSPGPYDLLAWTEHRGRIGVADARTNFTKRQIISIEDHEAYDHFSLNERNTTIDPRLLDPRSERSAAGSSTIASLVGPSNRLQPAADNSDTSRLNHPFSPEETAILEAVQSDRRRREAREQRDQRDSQTTRGGAAWRSSFFADRVSPQPRTPGVARERDREISERLRHLTSLQRDTLQRIFERDQSRESRDYPRSTTTGTTTATAPTPPDQERERRAPTPRRRSSIMQALAQNMDNSTRLQNASRDYTSVWGQGGRSTSGWADLEVLYNMSGGDIASAPHDATRTETNRIRRAIPIIGDVWTDEISGFRRSYGRTGNREHSQRPDDTAGLSWSEDGRTLYIGAEDDPGMHALNLNGENRASVSNGEPVSLTVTYQNTGYYHYSMRLFPRLCVRSFSCTAAARADFTHVVIGGGVIGLATARALAQHPSGSSTLLLERHASIGTETSSRNSEVIHAGLYYGPETLKTRLCIDGKEKLYAFCASRGVPHANTGKWIVANDEAEREALERLHETCRDVIRVPTRWVSEREAREKEPAVRAVAGVLESPTTGIVDSHGLMVALQGEFEDAGGVVAVNSTVTAIEPLPFGTVGKDEKKKKKKPGSRGWKLTIADSTTGETSTIETETIVNSAGLGAADVHNMIVVAANNPEKKTRMYFAKGNYFSYAASLPRVRRLIYPVTLPGAGGLGTHLTLDLAGRIRFGPDVEWVDDPSDLVVNTTRFPDMLAAVRRYLPDVDESALSPDYAGIRPKLGRAGAVGAGKGFFDFHIQMEDGYAGWVNMLGMESPGLTSSIAIGDYVRKLFYGT</sequence>
<dbReference type="InterPro" id="IPR006076">
    <property type="entry name" value="FAD-dep_OxRdtase"/>
</dbReference>
<feature type="compositionally biased region" description="Basic and acidic residues" evidence="9">
    <location>
        <begin position="507"/>
        <end position="519"/>
    </location>
</feature>
<dbReference type="Pfam" id="PF01266">
    <property type="entry name" value="DAO"/>
    <property type="match status" value="1"/>
</dbReference>
<evidence type="ECO:0000256" key="2">
    <source>
        <dbReference type="ARBA" id="ARBA00022630"/>
    </source>
</evidence>
<feature type="domain" description="DUF2415" evidence="11">
    <location>
        <begin position="346"/>
        <end position="385"/>
    </location>
</feature>
<accession>A0A553HIY8</accession>
<evidence type="ECO:0000313" key="13">
    <source>
        <dbReference type="Proteomes" id="UP000319160"/>
    </source>
</evidence>
<keyword evidence="4" id="KW-0560">Oxidoreductase</keyword>
<reference evidence="13" key="1">
    <citation type="submission" date="2019-06" db="EMBL/GenBank/DDBJ databases">
        <title>Draft genome sequence of the griseofulvin-producing fungus Xylaria cubensis strain G536.</title>
        <authorList>
            <person name="Mead M.E."/>
            <person name="Raja H.A."/>
            <person name="Steenwyk J.L."/>
            <person name="Knowles S.L."/>
            <person name="Oberlies N.H."/>
            <person name="Rokas A."/>
        </authorList>
    </citation>
    <scope>NUCLEOTIDE SEQUENCE [LARGE SCALE GENOMIC DNA]</scope>
    <source>
        <strain evidence="13">G536</strain>
    </source>
</reference>
<evidence type="ECO:0000259" key="11">
    <source>
        <dbReference type="Pfam" id="PF10313"/>
    </source>
</evidence>
<dbReference type="AlphaFoldDB" id="A0A553HIY8"/>
<feature type="region of interest" description="Disordered" evidence="9">
    <location>
        <begin position="407"/>
        <end position="574"/>
    </location>
</feature>
<dbReference type="InterPro" id="IPR036188">
    <property type="entry name" value="FAD/NAD-bd_sf"/>
</dbReference>
<dbReference type="Pfam" id="PF10313">
    <property type="entry name" value="DUF2415"/>
    <property type="match status" value="1"/>
</dbReference>
<dbReference type="OrthoDB" id="64353at2759"/>
<dbReference type="SUPFAM" id="SSF51905">
    <property type="entry name" value="FAD/NAD(P)-binding domain"/>
    <property type="match status" value="1"/>
</dbReference>
<evidence type="ECO:0000313" key="12">
    <source>
        <dbReference type="EMBL" id="TRX87886.1"/>
    </source>
</evidence>
<feature type="compositionally biased region" description="Basic and acidic residues" evidence="9">
    <location>
        <begin position="528"/>
        <end position="545"/>
    </location>
</feature>
<dbReference type="Gene3D" id="2.130.10.10">
    <property type="entry name" value="YVTN repeat-like/Quinoprotein amine dehydrogenase"/>
    <property type="match status" value="2"/>
</dbReference>
<protein>
    <recommendedName>
        <fullName evidence="8">L-2-hydroxyglutarate dehydrogenase, mitochondrial</fullName>
        <ecNumber evidence="7">1.1.99.2</ecNumber>
    </recommendedName>
</protein>
<evidence type="ECO:0000256" key="7">
    <source>
        <dbReference type="ARBA" id="ARBA00038878"/>
    </source>
</evidence>
<dbReference type="STRING" id="2512241.A0A553HIY8"/>
<comment type="cofactor">
    <cofactor evidence="1">
        <name>FAD</name>
        <dbReference type="ChEBI" id="CHEBI:57692"/>
    </cofactor>
</comment>
<feature type="compositionally biased region" description="Low complexity" evidence="9">
    <location>
        <begin position="548"/>
        <end position="557"/>
    </location>
</feature>
<comment type="similarity">
    <text evidence="6">Belongs to the L2HGDH family.</text>
</comment>
<feature type="compositionally biased region" description="Basic and acidic residues" evidence="9">
    <location>
        <begin position="462"/>
        <end position="480"/>
    </location>
</feature>
<evidence type="ECO:0000256" key="6">
    <source>
        <dbReference type="ARBA" id="ARBA00037941"/>
    </source>
</evidence>
<evidence type="ECO:0000256" key="4">
    <source>
        <dbReference type="ARBA" id="ARBA00023002"/>
    </source>
</evidence>
<gene>
    <name evidence="12" type="ORF">FHL15_011225</name>
</gene>
<feature type="compositionally biased region" description="Polar residues" evidence="9">
    <location>
        <begin position="432"/>
        <end position="446"/>
    </location>
</feature>
<dbReference type="InterPro" id="IPR015943">
    <property type="entry name" value="WD40/YVTN_repeat-like_dom_sf"/>
</dbReference>
<evidence type="ECO:0000259" key="10">
    <source>
        <dbReference type="Pfam" id="PF01266"/>
    </source>
</evidence>
<dbReference type="InterPro" id="IPR019417">
    <property type="entry name" value="DUF2415"/>
</dbReference>
<dbReference type="GO" id="GO:0047545">
    <property type="term" value="F:(S)-2-hydroxyglutarate dehydrogenase activity"/>
    <property type="evidence" value="ECO:0007669"/>
    <property type="project" value="UniProtKB-EC"/>
</dbReference>
<keyword evidence="3" id="KW-0274">FAD</keyword>
<keyword evidence="13" id="KW-1185">Reference proteome</keyword>
<dbReference type="PANTHER" id="PTHR43104:SF4">
    <property type="entry name" value="L-2-HYDROXYGLUTARATE DEHYDROGENASE, MITOCHONDRIAL"/>
    <property type="match status" value="1"/>
</dbReference>
<dbReference type="EMBL" id="VFLP01000112">
    <property type="protein sequence ID" value="TRX87886.1"/>
    <property type="molecule type" value="Genomic_DNA"/>
</dbReference>
<dbReference type="EC" id="1.1.99.2" evidence="7"/>
<proteinExistence type="inferred from homology"/>
<evidence type="ECO:0000256" key="8">
    <source>
        <dbReference type="ARBA" id="ARBA00041137"/>
    </source>
</evidence>
<organism evidence="12 13">
    <name type="scientific">Xylaria flabelliformis</name>
    <dbReference type="NCBI Taxonomy" id="2512241"/>
    <lineage>
        <taxon>Eukaryota</taxon>
        <taxon>Fungi</taxon>
        <taxon>Dikarya</taxon>
        <taxon>Ascomycota</taxon>
        <taxon>Pezizomycotina</taxon>
        <taxon>Sordariomycetes</taxon>
        <taxon>Xylariomycetidae</taxon>
        <taxon>Xylariales</taxon>
        <taxon>Xylariaceae</taxon>
        <taxon>Xylaria</taxon>
    </lineage>
</organism>
<evidence type="ECO:0000256" key="3">
    <source>
        <dbReference type="ARBA" id="ARBA00022827"/>
    </source>
</evidence>